<organism evidence="1 2">
    <name type="scientific">Microbacterium lemovicicum</name>
    <dbReference type="NCBI Taxonomy" id="1072463"/>
    <lineage>
        <taxon>Bacteria</taxon>
        <taxon>Bacillati</taxon>
        <taxon>Actinomycetota</taxon>
        <taxon>Actinomycetes</taxon>
        <taxon>Micrococcales</taxon>
        <taxon>Microbacteriaceae</taxon>
        <taxon>Microbacterium</taxon>
    </lineage>
</organism>
<sequence>MAHTPFTRGLRLTAYGALALGLVVGTSACSGGSTPSGNSSEGGDVTISFQWWGNDERAELTEKAIDLFEEQNPGVTVETSFSAIDSYIPKLATQIASGSQPDLFLIPMESVKEYTEKQATSDISSYVGDIISVDDIPEGTQQIGKINGSTYGFTLGTATYGWAYDPNVWADAGLETPDENFTWDDLKDAGEAIRSASGGAKAAISDPGGYIALFSVWLRQQDKLLFTEDGQLGFEERDLEGWFDLMQELRDSGATTDPQTTSTIDQSMQNSGFARGLSAGEFIAASITGAFVDTLGEGNVALAPMPTDTGTIGLSMAGTNVAAISPKSAHPEVAAKFLNFLINDAEASEILGLTRGIPLNTTNYEALAPTLTGGNKIVNDFVLEYQPQFSDAEPLAPAGVSTLPADFTLAYENVIFGQQSNADAATSLYATFTSAIQ</sequence>
<dbReference type="InterPro" id="IPR006059">
    <property type="entry name" value="SBP"/>
</dbReference>
<evidence type="ECO:0000313" key="1">
    <source>
        <dbReference type="EMBL" id="AZS38254.1"/>
    </source>
</evidence>
<dbReference type="RefSeq" id="WP_127096708.1">
    <property type="nucleotide sequence ID" value="NZ_CP031423.1"/>
</dbReference>
<dbReference type="PANTHER" id="PTHR43649">
    <property type="entry name" value="ARABINOSE-BINDING PROTEIN-RELATED"/>
    <property type="match status" value="1"/>
</dbReference>
<dbReference type="OrthoDB" id="7918484at2"/>
<accession>A0A3S9WDZ6</accession>
<dbReference type="Pfam" id="PF01547">
    <property type="entry name" value="SBP_bac_1"/>
    <property type="match status" value="1"/>
</dbReference>
<dbReference type="Proteomes" id="UP000276888">
    <property type="component" value="Chromosome"/>
</dbReference>
<name>A0A3S9WDZ6_9MICO</name>
<dbReference type="AlphaFoldDB" id="A0A3S9WDZ6"/>
<keyword evidence="2" id="KW-1185">Reference proteome</keyword>
<dbReference type="Gene3D" id="3.40.190.10">
    <property type="entry name" value="Periplasmic binding protein-like II"/>
    <property type="match status" value="2"/>
</dbReference>
<dbReference type="InterPro" id="IPR050490">
    <property type="entry name" value="Bact_solute-bd_prot1"/>
</dbReference>
<protein>
    <submittedName>
        <fullName evidence="1">ABC transporter substrate-binding protein YesO</fullName>
    </submittedName>
</protein>
<gene>
    <name evidence="1" type="primary">yesO</name>
    <name evidence="1" type="ORF">CVS47_02907</name>
</gene>
<evidence type="ECO:0000313" key="2">
    <source>
        <dbReference type="Proteomes" id="UP000276888"/>
    </source>
</evidence>
<reference evidence="1 2" key="1">
    <citation type="submission" date="2018-08" db="EMBL/GenBank/DDBJ databases">
        <title>Microbacterium lemovicicum sp. nov., a bacterium isolated from a natural uranium-rich soil.</title>
        <authorList>
            <person name="ORTET P."/>
        </authorList>
    </citation>
    <scope>NUCLEOTIDE SEQUENCE [LARGE SCALE GENOMIC DNA]</scope>
    <source>
        <strain evidence="1 2">Viu22</strain>
    </source>
</reference>
<dbReference type="PANTHER" id="PTHR43649:SF30">
    <property type="entry name" value="ABC TRANSPORTER SUBSTRATE-BINDING PROTEIN"/>
    <property type="match status" value="1"/>
</dbReference>
<dbReference type="SUPFAM" id="SSF53850">
    <property type="entry name" value="Periplasmic binding protein-like II"/>
    <property type="match status" value="1"/>
</dbReference>
<dbReference type="KEGG" id="mlv:CVS47_02907"/>
<dbReference type="EMBL" id="CP031423">
    <property type="protein sequence ID" value="AZS38254.1"/>
    <property type="molecule type" value="Genomic_DNA"/>
</dbReference>
<proteinExistence type="predicted"/>